<sequence>MTSLLQKIIQIGLGIVSQFIRRTTQLLKWPSSASTPVCGSNGGLGIHHIALWGKFVQCPLDLANNDREDENHVAFDTYLFPLHAAAVLATGKYPLLRRKRITLCLNDNQFRGMRMFLETGLVLFAQQAKFASRRTSCIADDALLSV</sequence>
<organism evidence="1 2">
    <name type="scientific">Kwoniella shivajii</name>
    <dbReference type="NCBI Taxonomy" id="564305"/>
    <lineage>
        <taxon>Eukaryota</taxon>
        <taxon>Fungi</taxon>
        <taxon>Dikarya</taxon>
        <taxon>Basidiomycota</taxon>
        <taxon>Agaricomycotina</taxon>
        <taxon>Tremellomycetes</taxon>
        <taxon>Tremellales</taxon>
        <taxon>Cryptococcaceae</taxon>
        <taxon>Kwoniella</taxon>
    </lineage>
</organism>
<proteinExistence type="predicted"/>
<reference evidence="1 2" key="1">
    <citation type="submission" date="2024-01" db="EMBL/GenBank/DDBJ databases">
        <title>Comparative genomics of Cryptococcus and Kwoniella reveals pathogenesis evolution and contrasting modes of karyotype evolution via chromosome fusion or intercentromeric recombination.</title>
        <authorList>
            <person name="Coelho M.A."/>
            <person name="David-Palma M."/>
            <person name="Shea T."/>
            <person name="Bowers K."/>
            <person name="McGinley-Smith S."/>
            <person name="Mohammad A.W."/>
            <person name="Gnirke A."/>
            <person name="Yurkov A.M."/>
            <person name="Nowrousian M."/>
            <person name="Sun S."/>
            <person name="Cuomo C.A."/>
            <person name="Heitman J."/>
        </authorList>
    </citation>
    <scope>NUCLEOTIDE SEQUENCE [LARGE SCALE GENOMIC DNA]</scope>
    <source>
        <strain evidence="1">CBS 11374</strain>
    </source>
</reference>
<protein>
    <submittedName>
        <fullName evidence="1">Uncharacterized protein</fullName>
    </submittedName>
</protein>
<keyword evidence="2" id="KW-1185">Reference proteome</keyword>
<dbReference type="RefSeq" id="XP_062789796.1">
    <property type="nucleotide sequence ID" value="XM_062933745.1"/>
</dbReference>
<gene>
    <name evidence="1" type="ORF">IL334_001998</name>
</gene>
<dbReference type="GeneID" id="87954129"/>
<dbReference type="EMBL" id="CP141882">
    <property type="protein sequence ID" value="WRT65056.1"/>
    <property type="molecule type" value="Genomic_DNA"/>
</dbReference>
<evidence type="ECO:0000313" key="2">
    <source>
        <dbReference type="Proteomes" id="UP001329825"/>
    </source>
</evidence>
<accession>A0ABZ1CTQ6</accession>
<evidence type="ECO:0000313" key="1">
    <source>
        <dbReference type="EMBL" id="WRT65056.1"/>
    </source>
</evidence>
<name>A0ABZ1CTQ6_9TREE</name>
<dbReference type="Proteomes" id="UP001329825">
    <property type="component" value="Chromosome 2"/>
</dbReference>